<dbReference type="AlphaFoldDB" id="A0AAV7MRS6"/>
<dbReference type="EMBL" id="JANPWB010000013">
    <property type="protein sequence ID" value="KAJ1106257.1"/>
    <property type="molecule type" value="Genomic_DNA"/>
</dbReference>
<sequence length="108" mass="12112">MWPPRGPRGSRPRSDQPTDRERSPGSRPPSVGAGESEHRNRGRYPRRSPRQHQAAQQQQQPRPTSLMRPPRLHLQAGPGLPKSRTAHPLCRPPANRPLRASEAATTEK</sequence>
<gene>
    <name evidence="2" type="ORF">NDU88_003660</name>
</gene>
<comment type="caution">
    <text evidence="2">The sequence shown here is derived from an EMBL/GenBank/DDBJ whole genome shotgun (WGS) entry which is preliminary data.</text>
</comment>
<evidence type="ECO:0000313" key="3">
    <source>
        <dbReference type="Proteomes" id="UP001066276"/>
    </source>
</evidence>
<feature type="region of interest" description="Disordered" evidence="1">
    <location>
        <begin position="1"/>
        <end position="108"/>
    </location>
</feature>
<protein>
    <submittedName>
        <fullName evidence="2">Uncharacterized protein</fullName>
    </submittedName>
</protein>
<feature type="compositionally biased region" description="Basic and acidic residues" evidence="1">
    <location>
        <begin position="12"/>
        <end position="24"/>
    </location>
</feature>
<dbReference type="Proteomes" id="UP001066276">
    <property type="component" value="Chromosome 9"/>
</dbReference>
<accession>A0AAV7MRS6</accession>
<reference evidence="2" key="1">
    <citation type="journal article" date="2022" name="bioRxiv">
        <title>Sequencing and chromosome-scale assembly of the giantPleurodeles waltlgenome.</title>
        <authorList>
            <person name="Brown T."/>
            <person name="Elewa A."/>
            <person name="Iarovenko S."/>
            <person name="Subramanian E."/>
            <person name="Araus A.J."/>
            <person name="Petzold A."/>
            <person name="Susuki M."/>
            <person name="Suzuki K.-i.T."/>
            <person name="Hayashi T."/>
            <person name="Toyoda A."/>
            <person name="Oliveira C."/>
            <person name="Osipova E."/>
            <person name="Leigh N.D."/>
            <person name="Simon A."/>
            <person name="Yun M.H."/>
        </authorList>
    </citation>
    <scope>NUCLEOTIDE SEQUENCE</scope>
    <source>
        <strain evidence="2">20211129_DDA</strain>
        <tissue evidence="2">Liver</tissue>
    </source>
</reference>
<proteinExistence type="predicted"/>
<evidence type="ECO:0000313" key="2">
    <source>
        <dbReference type="EMBL" id="KAJ1106257.1"/>
    </source>
</evidence>
<feature type="compositionally biased region" description="Low complexity" evidence="1">
    <location>
        <begin position="51"/>
        <end position="63"/>
    </location>
</feature>
<organism evidence="2 3">
    <name type="scientific">Pleurodeles waltl</name>
    <name type="common">Iberian ribbed newt</name>
    <dbReference type="NCBI Taxonomy" id="8319"/>
    <lineage>
        <taxon>Eukaryota</taxon>
        <taxon>Metazoa</taxon>
        <taxon>Chordata</taxon>
        <taxon>Craniata</taxon>
        <taxon>Vertebrata</taxon>
        <taxon>Euteleostomi</taxon>
        <taxon>Amphibia</taxon>
        <taxon>Batrachia</taxon>
        <taxon>Caudata</taxon>
        <taxon>Salamandroidea</taxon>
        <taxon>Salamandridae</taxon>
        <taxon>Pleurodelinae</taxon>
        <taxon>Pleurodeles</taxon>
    </lineage>
</organism>
<keyword evidence="3" id="KW-1185">Reference proteome</keyword>
<name>A0AAV7MRS6_PLEWA</name>
<feature type="compositionally biased region" description="Basic residues" evidence="1">
    <location>
        <begin position="40"/>
        <end position="50"/>
    </location>
</feature>
<evidence type="ECO:0000256" key="1">
    <source>
        <dbReference type="SAM" id="MobiDB-lite"/>
    </source>
</evidence>